<evidence type="ECO:0000313" key="4">
    <source>
        <dbReference type="Proteomes" id="UP000294535"/>
    </source>
</evidence>
<proteinExistence type="predicted"/>
<feature type="chain" id="PRO_5020840471" description="Beta-lactamase-related domain-containing protein" evidence="1">
    <location>
        <begin position="23"/>
        <end position="455"/>
    </location>
</feature>
<dbReference type="Gene3D" id="3.40.710.10">
    <property type="entry name" value="DD-peptidase/beta-lactamase superfamily"/>
    <property type="match status" value="1"/>
</dbReference>
<feature type="signal peptide" evidence="1">
    <location>
        <begin position="1"/>
        <end position="22"/>
    </location>
</feature>
<dbReference type="PANTHER" id="PTHR43283:SF7">
    <property type="entry name" value="BETA-LACTAMASE-RELATED DOMAIN-CONTAINING PROTEIN"/>
    <property type="match status" value="1"/>
</dbReference>
<keyword evidence="1" id="KW-0732">Signal</keyword>
<dbReference type="InterPro" id="IPR001466">
    <property type="entry name" value="Beta-lactam-related"/>
</dbReference>
<dbReference type="Pfam" id="PF00144">
    <property type="entry name" value="Beta-lactamase"/>
    <property type="match status" value="1"/>
</dbReference>
<keyword evidence="4" id="KW-1185">Reference proteome</keyword>
<feature type="domain" description="Beta-lactamase-related" evidence="2">
    <location>
        <begin position="137"/>
        <end position="448"/>
    </location>
</feature>
<dbReference type="PANTHER" id="PTHR43283">
    <property type="entry name" value="BETA-LACTAMASE-RELATED"/>
    <property type="match status" value="1"/>
</dbReference>
<accession>A0A4R6T978</accession>
<gene>
    <name evidence="3" type="ORF">DFQ04_1122</name>
</gene>
<dbReference type="SUPFAM" id="SSF56601">
    <property type="entry name" value="beta-lactamase/transpeptidase-like"/>
    <property type="match status" value="1"/>
</dbReference>
<dbReference type="OrthoDB" id="1185352at2"/>
<dbReference type="InterPro" id="IPR050789">
    <property type="entry name" value="Diverse_Enzym_Activities"/>
</dbReference>
<dbReference type="PROSITE" id="PS51257">
    <property type="entry name" value="PROKAR_LIPOPROTEIN"/>
    <property type="match status" value="1"/>
</dbReference>
<evidence type="ECO:0000313" key="3">
    <source>
        <dbReference type="EMBL" id="TDQ19301.1"/>
    </source>
</evidence>
<sequence>MKKNSILLTALFLIGITGCANKTEEVQQKENTSDAGIIYANPDDISSNIPLEKVLAVSEFYQNPENMVKIQFPTAESKFAWVHMDKYYHTAQVMRKGSVSSFPYNIDQEIGAIKYKNKDGNMLSVNEHFDTKPIDGMVVVKNGVIVYERYKTMRPNDKHIWYSVSKVVPATMLAFLEQEGKVDVKKPVSDYLEELKGSVWETVTVEETLDMATGLNGTEHDEAEQNSRTDPDQVWYRWAATEDVGVVADVRKRGESWADVLRAMVRKTPGHVKFEYNSINTFVVGLIAERIADKPLYEQFSERIWSKAGMEHDAYYLVSSSGNTLSFMGVNSTLRDLARFGMVYTPSSQKIAGELLIPDAIMKKINDHTYVDMYDKGWVGKKNTQSFYDDAGKIANRYQWDAVMSDGDMYKAGVGGQGVYISPANDMVVAWFCTGDGNDQEEAMARAIVKSLTNK</sequence>
<reference evidence="3 4" key="1">
    <citation type="submission" date="2019-03" db="EMBL/GenBank/DDBJ databases">
        <title>Genomic Encyclopedia of Type Strains, Phase III (KMG-III): the genomes of soil and plant-associated and newly described type strains.</title>
        <authorList>
            <person name="Whitman W."/>
        </authorList>
    </citation>
    <scope>NUCLEOTIDE SEQUENCE [LARGE SCALE GENOMIC DNA]</scope>
    <source>
        <strain evidence="3 4">CECT 8446</strain>
    </source>
</reference>
<dbReference type="RefSeq" id="WP_133553482.1">
    <property type="nucleotide sequence ID" value="NZ_SNYF01000005.1"/>
</dbReference>
<organism evidence="3 4">
    <name type="scientific">Algoriphagus boseongensis</name>
    <dbReference type="NCBI Taxonomy" id="1442587"/>
    <lineage>
        <taxon>Bacteria</taxon>
        <taxon>Pseudomonadati</taxon>
        <taxon>Bacteroidota</taxon>
        <taxon>Cytophagia</taxon>
        <taxon>Cytophagales</taxon>
        <taxon>Cyclobacteriaceae</taxon>
        <taxon>Algoriphagus</taxon>
    </lineage>
</organism>
<dbReference type="Proteomes" id="UP000294535">
    <property type="component" value="Unassembled WGS sequence"/>
</dbReference>
<name>A0A4R6T978_9BACT</name>
<evidence type="ECO:0000259" key="2">
    <source>
        <dbReference type="Pfam" id="PF00144"/>
    </source>
</evidence>
<comment type="caution">
    <text evidence="3">The sequence shown here is derived from an EMBL/GenBank/DDBJ whole genome shotgun (WGS) entry which is preliminary data.</text>
</comment>
<dbReference type="InterPro" id="IPR012338">
    <property type="entry name" value="Beta-lactam/transpept-like"/>
</dbReference>
<dbReference type="AlphaFoldDB" id="A0A4R6T978"/>
<protein>
    <recommendedName>
        <fullName evidence="2">Beta-lactamase-related domain-containing protein</fullName>
    </recommendedName>
</protein>
<dbReference type="EMBL" id="SNYF01000005">
    <property type="protein sequence ID" value="TDQ19301.1"/>
    <property type="molecule type" value="Genomic_DNA"/>
</dbReference>
<evidence type="ECO:0000256" key="1">
    <source>
        <dbReference type="SAM" id="SignalP"/>
    </source>
</evidence>